<sequence>MTAPACDPELLRTLFLFEALDDEQLEWLCGHGELVDLEPGHAYREGEPATCLYVLVEGEIALSRRVGSEDVEVTRTAQRGVYGGAFTAYLGNRIPQTYSNSLRVVVPSRFFVLDAARFAELVTTWFPMAVHLLEGLFFGAQNTQAAIGQRERLLALGSLSAGLTHELNNPAGAAVRATSALRDRLAGMRAELRRVAEAPLDRDVVLAMVALQDKAVARVATAPDLSALEAADREEELGEWFEDHDVAGGWDLAAGLAQVGIDPAWLDELATHVPPGSLDGIVRWLAGTVELELLTAEIVSATTRISQLVGAARQYSQLDRAPVQTVDVHDLLTSTLIMLKGRFPETLRVVKDYDRSLPQVTVLAAELNQVWTNLIDNAVQAMGEAGGTLTLHTARDGEHLLVEVRDTGPGIDPAVQPRVFEPFFTTKPVGQGTGLGLDISWRIVVHKHRGDLSVSSVPGDTRFRVRIPLTPPEAAP</sequence>
<dbReference type="AlphaFoldDB" id="A0A7K3WD52"/>
<evidence type="ECO:0000259" key="6">
    <source>
        <dbReference type="PROSITE" id="PS50109"/>
    </source>
</evidence>
<dbReference type="SMART" id="SM00387">
    <property type="entry name" value="HATPase_c"/>
    <property type="match status" value="1"/>
</dbReference>
<dbReference type="GO" id="GO:0000160">
    <property type="term" value="P:phosphorelay signal transduction system"/>
    <property type="evidence" value="ECO:0007669"/>
    <property type="project" value="UniProtKB-KW"/>
</dbReference>
<dbReference type="Proteomes" id="UP000470470">
    <property type="component" value="Unassembled WGS sequence"/>
</dbReference>
<feature type="domain" description="Cyclic nucleotide-binding" evidence="5">
    <location>
        <begin position="16"/>
        <end position="122"/>
    </location>
</feature>
<dbReference type="SUPFAM" id="SSF51206">
    <property type="entry name" value="cAMP-binding domain-like"/>
    <property type="match status" value="1"/>
</dbReference>
<dbReference type="InterPro" id="IPR005467">
    <property type="entry name" value="His_kinase_dom"/>
</dbReference>
<dbReference type="SMART" id="SM00100">
    <property type="entry name" value="cNMP"/>
    <property type="match status" value="1"/>
</dbReference>
<keyword evidence="8" id="KW-1185">Reference proteome</keyword>
<dbReference type="InterPro" id="IPR000595">
    <property type="entry name" value="cNMP-bd_dom"/>
</dbReference>
<comment type="catalytic activity">
    <reaction evidence="1">
        <text>ATP + protein L-histidine = ADP + protein N-phospho-L-histidine.</text>
        <dbReference type="EC" id="2.7.13.3"/>
    </reaction>
</comment>
<dbReference type="RefSeq" id="WP_152727685.1">
    <property type="nucleotide sequence ID" value="NZ_JAABOZ010000001.1"/>
</dbReference>
<dbReference type="PROSITE" id="PS50109">
    <property type="entry name" value="HIS_KIN"/>
    <property type="match status" value="1"/>
</dbReference>
<dbReference type="EC" id="2.7.13.3" evidence="2"/>
<dbReference type="Gene3D" id="3.30.565.10">
    <property type="entry name" value="Histidine kinase-like ATPase, C-terminal domain"/>
    <property type="match status" value="1"/>
</dbReference>
<dbReference type="InterPro" id="IPR014710">
    <property type="entry name" value="RmlC-like_jellyroll"/>
</dbReference>
<dbReference type="CDD" id="cd00038">
    <property type="entry name" value="CAP_ED"/>
    <property type="match status" value="1"/>
</dbReference>
<dbReference type="InterPro" id="IPR036890">
    <property type="entry name" value="HATPase_C_sf"/>
</dbReference>
<dbReference type="PANTHER" id="PTHR43065">
    <property type="entry name" value="SENSOR HISTIDINE KINASE"/>
    <property type="match status" value="1"/>
</dbReference>
<dbReference type="GO" id="GO:0004673">
    <property type="term" value="F:protein histidine kinase activity"/>
    <property type="evidence" value="ECO:0007669"/>
    <property type="project" value="UniProtKB-EC"/>
</dbReference>
<dbReference type="PROSITE" id="PS50042">
    <property type="entry name" value="CNMP_BINDING_3"/>
    <property type="match status" value="1"/>
</dbReference>
<organism evidence="7 8">
    <name type="scientific">Goekera deserti</name>
    <dbReference type="NCBI Taxonomy" id="2497753"/>
    <lineage>
        <taxon>Bacteria</taxon>
        <taxon>Bacillati</taxon>
        <taxon>Actinomycetota</taxon>
        <taxon>Actinomycetes</taxon>
        <taxon>Geodermatophilales</taxon>
        <taxon>Geodermatophilaceae</taxon>
        <taxon>Goekera</taxon>
    </lineage>
</organism>
<proteinExistence type="predicted"/>
<evidence type="ECO:0000259" key="5">
    <source>
        <dbReference type="PROSITE" id="PS50042"/>
    </source>
</evidence>
<dbReference type="SUPFAM" id="SSF55874">
    <property type="entry name" value="ATPase domain of HSP90 chaperone/DNA topoisomerase II/histidine kinase"/>
    <property type="match status" value="1"/>
</dbReference>
<dbReference type="InterPro" id="IPR004358">
    <property type="entry name" value="Sig_transdc_His_kin-like_C"/>
</dbReference>
<evidence type="ECO:0000256" key="4">
    <source>
        <dbReference type="ARBA" id="ARBA00023012"/>
    </source>
</evidence>
<evidence type="ECO:0000313" key="8">
    <source>
        <dbReference type="Proteomes" id="UP000470470"/>
    </source>
</evidence>
<evidence type="ECO:0000256" key="3">
    <source>
        <dbReference type="ARBA" id="ARBA00022777"/>
    </source>
</evidence>
<keyword evidence="3" id="KW-0808">Transferase</keyword>
<protein>
    <recommendedName>
        <fullName evidence="2">histidine kinase</fullName>
        <ecNumber evidence="2">2.7.13.3</ecNumber>
    </recommendedName>
</protein>
<feature type="domain" description="Histidine kinase" evidence="6">
    <location>
        <begin position="298"/>
        <end position="471"/>
    </location>
</feature>
<gene>
    <name evidence="7" type="ORF">G1H19_09560</name>
</gene>
<dbReference type="Gene3D" id="2.60.120.10">
    <property type="entry name" value="Jelly Rolls"/>
    <property type="match status" value="1"/>
</dbReference>
<evidence type="ECO:0000256" key="2">
    <source>
        <dbReference type="ARBA" id="ARBA00012438"/>
    </source>
</evidence>
<dbReference type="PRINTS" id="PR00344">
    <property type="entry name" value="BCTRLSENSOR"/>
</dbReference>
<comment type="caution">
    <text evidence="7">The sequence shown here is derived from an EMBL/GenBank/DDBJ whole genome shotgun (WGS) entry which is preliminary data.</text>
</comment>
<dbReference type="InterPro" id="IPR018490">
    <property type="entry name" value="cNMP-bd_dom_sf"/>
</dbReference>
<name>A0A7K3WD52_9ACTN</name>
<evidence type="ECO:0000256" key="1">
    <source>
        <dbReference type="ARBA" id="ARBA00000085"/>
    </source>
</evidence>
<evidence type="ECO:0000313" key="7">
    <source>
        <dbReference type="EMBL" id="NEL54246.1"/>
    </source>
</evidence>
<dbReference type="InterPro" id="IPR003594">
    <property type="entry name" value="HATPase_dom"/>
</dbReference>
<reference evidence="7 8" key="1">
    <citation type="submission" date="2020-02" db="EMBL/GenBank/DDBJ databases">
        <title>The whole genome sequence of CPCC 205119.</title>
        <authorList>
            <person name="Jiang Z."/>
        </authorList>
    </citation>
    <scope>NUCLEOTIDE SEQUENCE [LARGE SCALE GENOMIC DNA]</scope>
    <source>
        <strain evidence="7 8">CPCC 205119</strain>
    </source>
</reference>
<dbReference type="EMBL" id="JAAGWK010000011">
    <property type="protein sequence ID" value="NEL54246.1"/>
    <property type="molecule type" value="Genomic_DNA"/>
</dbReference>
<dbReference type="PANTHER" id="PTHR43065:SF48">
    <property type="entry name" value="HISTIDINE KINASE"/>
    <property type="match status" value="1"/>
</dbReference>
<dbReference type="Pfam" id="PF00027">
    <property type="entry name" value="cNMP_binding"/>
    <property type="match status" value="1"/>
</dbReference>
<keyword evidence="4" id="KW-0902">Two-component regulatory system</keyword>
<dbReference type="Pfam" id="PF02518">
    <property type="entry name" value="HATPase_c"/>
    <property type="match status" value="1"/>
</dbReference>
<dbReference type="Gene3D" id="1.10.287.130">
    <property type="match status" value="1"/>
</dbReference>
<accession>A0A7K3WD52</accession>
<keyword evidence="3" id="KW-0418">Kinase</keyword>